<accession>A0A5K7SER0</accession>
<evidence type="ECO:0000313" key="2">
    <source>
        <dbReference type="EMBL" id="BBE20081.1"/>
    </source>
</evidence>
<protein>
    <submittedName>
        <fullName evidence="2">Transcriptional regulator</fullName>
    </submittedName>
</protein>
<dbReference type="InterPro" id="IPR036271">
    <property type="entry name" value="Tet_transcr_reg_TetR-rel_C_sf"/>
</dbReference>
<evidence type="ECO:0000259" key="1">
    <source>
        <dbReference type="Pfam" id="PF08359"/>
    </source>
</evidence>
<name>A0A5K7SER0_9BACT</name>
<proteinExistence type="predicted"/>
<feature type="domain" description="Transcription regulator YsiA C-terminal" evidence="1">
    <location>
        <begin position="11"/>
        <end position="130"/>
    </location>
</feature>
<organism evidence="2 3">
    <name type="scientific">Aquipluma nitroreducens</name>
    <dbReference type="NCBI Taxonomy" id="2010828"/>
    <lineage>
        <taxon>Bacteria</taxon>
        <taxon>Pseudomonadati</taxon>
        <taxon>Bacteroidota</taxon>
        <taxon>Bacteroidia</taxon>
        <taxon>Marinilabiliales</taxon>
        <taxon>Prolixibacteraceae</taxon>
        <taxon>Aquipluma</taxon>
    </lineage>
</organism>
<evidence type="ECO:0000313" key="3">
    <source>
        <dbReference type="Proteomes" id="UP001193389"/>
    </source>
</evidence>
<dbReference type="AlphaFoldDB" id="A0A5K7SER0"/>
<reference evidence="2" key="1">
    <citation type="journal article" date="2020" name="Int. J. Syst. Evol. Microbiol.">
        <title>Aquipluma nitroreducens gen. nov. sp. nov., a novel facultatively anaerobic bacterium isolated from a freshwater lake.</title>
        <authorList>
            <person name="Watanabe M."/>
            <person name="Kojima H."/>
            <person name="Fukui M."/>
        </authorList>
    </citation>
    <scope>NUCLEOTIDE SEQUENCE</scope>
    <source>
        <strain evidence="2">MeG22</strain>
    </source>
</reference>
<dbReference type="SUPFAM" id="SSF48498">
    <property type="entry name" value="Tetracyclin repressor-like, C-terminal domain"/>
    <property type="match status" value="1"/>
</dbReference>
<keyword evidence="3" id="KW-1185">Reference proteome</keyword>
<sequence length="141" mass="16282">MLEYLARTIDEHLQNAIPITDDPKAKFVAMFQSQFAFFESHRHFVVVVFSDGLLKESQSINEAILKLLGIIVKNLFPILLEGQNKGVFSNSVPLEDLMYILMGAFRLQMFRWRLEDFQFDIIEAGNKMIQSVLTLIQSQKL</sequence>
<dbReference type="Pfam" id="PF08359">
    <property type="entry name" value="TetR_C_4"/>
    <property type="match status" value="1"/>
</dbReference>
<dbReference type="Gene3D" id="1.10.357.10">
    <property type="entry name" value="Tetracycline Repressor, domain 2"/>
    <property type="match status" value="1"/>
</dbReference>
<dbReference type="EMBL" id="AP018694">
    <property type="protein sequence ID" value="BBE20081.1"/>
    <property type="molecule type" value="Genomic_DNA"/>
</dbReference>
<dbReference type="Proteomes" id="UP001193389">
    <property type="component" value="Chromosome"/>
</dbReference>
<dbReference type="KEGG" id="anf:AQPE_4272"/>
<gene>
    <name evidence="2" type="ORF">AQPE_4272</name>
</gene>
<dbReference type="InterPro" id="IPR013570">
    <property type="entry name" value="Tscrpt_reg_YsiA_C"/>
</dbReference>